<protein>
    <submittedName>
        <fullName evidence="1">(Mediterranean fruit fly) hypothetical protein</fullName>
    </submittedName>
</protein>
<name>A0A811U808_CERCA</name>
<sequence>MDNELIVVSDTEFYLMTTCECKIIAKKDAKCIFVQPQFFAIAQFNASGMFTLNSNNDERAYRLLHCYLIAISPNINNEDSNSQIAATRTTTTPTTATAAASILGATSSAGNSQTILTFEQSLTYATVN</sequence>
<gene>
    <name evidence="1" type="ORF">CCAP1982_LOCUS3037</name>
</gene>
<dbReference type="Proteomes" id="UP000606786">
    <property type="component" value="Unassembled WGS sequence"/>
</dbReference>
<dbReference type="AlphaFoldDB" id="A0A811U808"/>
<reference evidence="1" key="1">
    <citation type="submission" date="2020-11" db="EMBL/GenBank/DDBJ databases">
        <authorList>
            <person name="Whitehead M."/>
        </authorList>
    </citation>
    <scope>NUCLEOTIDE SEQUENCE</scope>
    <source>
        <strain evidence="1">EGII</strain>
    </source>
</reference>
<organism evidence="1 2">
    <name type="scientific">Ceratitis capitata</name>
    <name type="common">Mediterranean fruit fly</name>
    <name type="synonym">Tephritis capitata</name>
    <dbReference type="NCBI Taxonomy" id="7213"/>
    <lineage>
        <taxon>Eukaryota</taxon>
        <taxon>Metazoa</taxon>
        <taxon>Ecdysozoa</taxon>
        <taxon>Arthropoda</taxon>
        <taxon>Hexapoda</taxon>
        <taxon>Insecta</taxon>
        <taxon>Pterygota</taxon>
        <taxon>Neoptera</taxon>
        <taxon>Endopterygota</taxon>
        <taxon>Diptera</taxon>
        <taxon>Brachycera</taxon>
        <taxon>Muscomorpha</taxon>
        <taxon>Tephritoidea</taxon>
        <taxon>Tephritidae</taxon>
        <taxon>Ceratitis</taxon>
        <taxon>Ceratitis</taxon>
    </lineage>
</organism>
<keyword evidence="2" id="KW-1185">Reference proteome</keyword>
<accession>A0A811U808</accession>
<proteinExistence type="predicted"/>
<dbReference type="EMBL" id="CAJHJT010000001">
    <property type="protein sequence ID" value="CAD6994276.1"/>
    <property type="molecule type" value="Genomic_DNA"/>
</dbReference>
<evidence type="ECO:0000313" key="2">
    <source>
        <dbReference type="Proteomes" id="UP000606786"/>
    </source>
</evidence>
<evidence type="ECO:0000313" key="1">
    <source>
        <dbReference type="EMBL" id="CAD6994276.1"/>
    </source>
</evidence>
<comment type="caution">
    <text evidence="1">The sequence shown here is derived from an EMBL/GenBank/DDBJ whole genome shotgun (WGS) entry which is preliminary data.</text>
</comment>